<organism evidence="1 2">
    <name type="scientific">Planktothrix paucivesiculata PCC 9631</name>
    <dbReference type="NCBI Taxonomy" id="671071"/>
    <lineage>
        <taxon>Bacteria</taxon>
        <taxon>Bacillati</taxon>
        <taxon>Cyanobacteriota</taxon>
        <taxon>Cyanophyceae</taxon>
        <taxon>Oscillatoriophycideae</taxon>
        <taxon>Oscillatoriales</taxon>
        <taxon>Microcoleaceae</taxon>
        <taxon>Planktothrix</taxon>
    </lineage>
</organism>
<dbReference type="AlphaFoldDB" id="A0A7Z9BIP3"/>
<sequence length="50" mass="5639">MVLIPRHNSDGFSINYTLNQQGRGSLSPQQASEFLLNLMFRVIIKTMLSA</sequence>
<reference evidence="1" key="1">
    <citation type="submission" date="2019-10" db="EMBL/GenBank/DDBJ databases">
        <authorList>
            <consortium name="Genoscope - CEA"/>
            <person name="William W."/>
        </authorList>
    </citation>
    <scope>NUCLEOTIDE SEQUENCE [LARGE SCALE GENOMIC DNA]</scope>
    <source>
        <strain evidence="1">BBR_PRJEB10994</strain>
    </source>
</reference>
<dbReference type="Proteomes" id="UP000182190">
    <property type="component" value="Unassembled WGS sequence"/>
</dbReference>
<proteinExistence type="predicted"/>
<name>A0A7Z9BIP3_9CYAN</name>
<comment type="caution">
    <text evidence="1">The sequence shown here is derived from an EMBL/GenBank/DDBJ whole genome shotgun (WGS) entry which is preliminary data.</text>
</comment>
<protein>
    <submittedName>
        <fullName evidence="1">Uncharacterized protein</fullName>
    </submittedName>
</protein>
<evidence type="ECO:0000313" key="2">
    <source>
        <dbReference type="Proteomes" id="UP000182190"/>
    </source>
</evidence>
<keyword evidence="2" id="KW-1185">Reference proteome</keyword>
<evidence type="ECO:0000313" key="1">
    <source>
        <dbReference type="EMBL" id="VXD12714.1"/>
    </source>
</evidence>
<dbReference type="EMBL" id="CZCS02000009">
    <property type="protein sequence ID" value="VXD12714.1"/>
    <property type="molecule type" value="Genomic_DNA"/>
</dbReference>
<accession>A0A7Z9BIP3</accession>
<gene>
    <name evidence="1" type="ORF">PL9631_1060169</name>
</gene>